<dbReference type="Proteomes" id="UP000046393">
    <property type="component" value="Unplaced"/>
</dbReference>
<keyword evidence="1" id="KW-1185">Reference proteome</keyword>
<dbReference type="WBParaSite" id="SMUV_0000183001-mRNA-1">
    <property type="protein sequence ID" value="SMUV_0000183001-mRNA-1"/>
    <property type="gene ID" value="SMUV_0000183001"/>
</dbReference>
<protein>
    <submittedName>
        <fullName evidence="2">WD_REPEATS_REGION domain-containing protein</fullName>
    </submittedName>
</protein>
<organism evidence="1 2">
    <name type="scientific">Syphacia muris</name>
    <dbReference type="NCBI Taxonomy" id="451379"/>
    <lineage>
        <taxon>Eukaryota</taxon>
        <taxon>Metazoa</taxon>
        <taxon>Ecdysozoa</taxon>
        <taxon>Nematoda</taxon>
        <taxon>Chromadorea</taxon>
        <taxon>Rhabditida</taxon>
        <taxon>Spirurina</taxon>
        <taxon>Oxyuridomorpha</taxon>
        <taxon>Oxyuroidea</taxon>
        <taxon>Oxyuridae</taxon>
        <taxon>Syphacia</taxon>
    </lineage>
</organism>
<name>A0A0N5ACF4_9BILA</name>
<sequence length="106" mass="11845">EKVKEGGKSDSEDVEFAVKEVAAKAGKYLSTSKFLPEEKPLNAVRFHPSRPVLLTGGFNGVISLYEKAEKCEKGCGEERKKWWCGTDPYATKDISRTLAIQRPIIR</sequence>
<proteinExistence type="predicted"/>
<evidence type="ECO:0000313" key="2">
    <source>
        <dbReference type="WBParaSite" id="SMUV_0000183001-mRNA-1"/>
    </source>
</evidence>
<accession>A0A0N5ACF4</accession>
<dbReference type="AlphaFoldDB" id="A0A0N5ACF4"/>
<reference evidence="2" key="1">
    <citation type="submission" date="2017-02" db="UniProtKB">
        <authorList>
            <consortium name="WormBaseParasite"/>
        </authorList>
    </citation>
    <scope>IDENTIFICATION</scope>
</reference>
<evidence type="ECO:0000313" key="1">
    <source>
        <dbReference type="Proteomes" id="UP000046393"/>
    </source>
</evidence>